<dbReference type="RefSeq" id="WP_012163625.1">
    <property type="nucleotide sequence ID" value="NC_009925.1"/>
</dbReference>
<dbReference type="OrthoDB" id="573945at2"/>
<dbReference type="EMBL" id="CP000828">
    <property type="protein sequence ID" value="ABW28212.1"/>
    <property type="molecule type" value="Genomic_DNA"/>
</dbReference>
<proteinExistence type="predicted"/>
<sequence length="72" mass="8135">MSISTKKPQQSIAADVFIPRAHQWVQLRNPLSDYSEDAALLLCPGDRDRWIAWIPGFGQATLERSQLLKAID</sequence>
<dbReference type="HOGENOM" id="CLU_192803_0_0_3"/>
<evidence type="ECO:0000313" key="1">
    <source>
        <dbReference type="EMBL" id="ABW28212.1"/>
    </source>
</evidence>
<dbReference type="Proteomes" id="UP000000268">
    <property type="component" value="Chromosome"/>
</dbReference>
<evidence type="ECO:0000313" key="2">
    <source>
        <dbReference type="Proteomes" id="UP000000268"/>
    </source>
</evidence>
<dbReference type="KEGG" id="amr:AM1_3216"/>
<organism evidence="1 2">
    <name type="scientific">Acaryochloris marina (strain MBIC 11017)</name>
    <dbReference type="NCBI Taxonomy" id="329726"/>
    <lineage>
        <taxon>Bacteria</taxon>
        <taxon>Bacillati</taxon>
        <taxon>Cyanobacteriota</taxon>
        <taxon>Cyanophyceae</taxon>
        <taxon>Acaryochloridales</taxon>
        <taxon>Acaryochloridaceae</taxon>
        <taxon>Acaryochloris</taxon>
    </lineage>
</organism>
<protein>
    <submittedName>
        <fullName evidence="1">Uncharacterized protein</fullName>
    </submittedName>
</protein>
<keyword evidence="2" id="KW-1185">Reference proteome</keyword>
<name>B0CFQ8_ACAM1</name>
<accession>B0CFQ8</accession>
<dbReference type="AlphaFoldDB" id="B0CFQ8"/>
<gene>
    <name evidence="1" type="ordered locus">AM1_3216</name>
</gene>
<reference evidence="1 2" key="1">
    <citation type="journal article" date="2008" name="Proc. Natl. Acad. Sci. U.S.A.">
        <title>Niche adaptation and genome expansion in the chlorophyll d-producing cyanobacterium Acaryochloris marina.</title>
        <authorList>
            <person name="Swingley W.D."/>
            <person name="Chen M."/>
            <person name="Cheung P.C."/>
            <person name="Conrad A.L."/>
            <person name="Dejesa L.C."/>
            <person name="Hao J."/>
            <person name="Honchak B.M."/>
            <person name="Karbach L.E."/>
            <person name="Kurdoglu A."/>
            <person name="Lahiri S."/>
            <person name="Mastrian S.D."/>
            <person name="Miyashita H."/>
            <person name="Page L."/>
            <person name="Ramakrishna P."/>
            <person name="Satoh S."/>
            <person name="Sattley W.M."/>
            <person name="Shimada Y."/>
            <person name="Taylor H.L."/>
            <person name="Tomo T."/>
            <person name="Tsuchiya T."/>
            <person name="Wang Z.T."/>
            <person name="Raymond J."/>
            <person name="Mimuro M."/>
            <person name="Blankenship R.E."/>
            <person name="Touchman J.W."/>
        </authorList>
    </citation>
    <scope>NUCLEOTIDE SEQUENCE [LARGE SCALE GENOMIC DNA]</scope>
    <source>
        <strain evidence="2">MBIC 11017</strain>
    </source>
</reference>